<dbReference type="Gene3D" id="3.40.50.150">
    <property type="entry name" value="Vaccinia Virus protein VP39"/>
    <property type="match status" value="1"/>
</dbReference>
<dbReference type="GO" id="GO:0016197">
    <property type="term" value="P:endosomal transport"/>
    <property type="evidence" value="ECO:0007669"/>
    <property type="project" value="TreeGrafter"/>
</dbReference>
<dbReference type="Proteomes" id="UP000316426">
    <property type="component" value="Chromosome"/>
</dbReference>
<evidence type="ECO:0000313" key="3">
    <source>
        <dbReference type="Proteomes" id="UP000316426"/>
    </source>
</evidence>
<name>A0A518KAP2_9BACT</name>
<dbReference type="InterPro" id="IPR029063">
    <property type="entry name" value="SAM-dependent_MTases_sf"/>
</dbReference>
<keyword evidence="3" id="KW-1185">Reference proteome</keyword>
<evidence type="ECO:0000259" key="1">
    <source>
        <dbReference type="Pfam" id="PF05050"/>
    </source>
</evidence>
<gene>
    <name evidence="2" type="ORF">Spa11_30720</name>
</gene>
<dbReference type="GO" id="GO:0005886">
    <property type="term" value="C:plasma membrane"/>
    <property type="evidence" value="ECO:0007669"/>
    <property type="project" value="TreeGrafter"/>
</dbReference>
<dbReference type="GO" id="GO:0005737">
    <property type="term" value="C:cytoplasm"/>
    <property type="evidence" value="ECO:0007669"/>
    <property type="project" value="GOC"/>
</dbReference>
<dbReference type="PANTHER" id="PTHR34009">
    <property type="entry name" value="PROTEIN STAR"/>
    <property type="match status" value="1"/>
</dbReference>
<dbReference type="PANTHER" id="PTHR34009:SF2">
    <property type="entry name" value="PROTEIN STAR"/>
    <property type="match status" value="1"/>
</dbReference>
<reference evidence="2 3" key="1">
    <citation type="submission" date="2019-02" db="EMBL/GenBank/DDBJ databases">
        <title>Deep-cultivation of Planctomycetes and their phenomic and genomic characterization uncovers novel biology.</title>
        <authorList>
            <person name="Wiegand S."/>
            <person name="Jogler M."/>
            <person name="Boedeker C."/>
            <person name="Pinto D."/>
            <person name="Vollmers J."/>
            <person name="Rivas-Marin E."/>
            <person name="Kohn T."/>
            <person name="Peeters S.H."/>
            <person name="Heuer A."/>
            <person name="Rast P."/>
            <person name="Oberbeckmann S."/>
            <person name="Bunk B."/>
            <person name="Jeske O."/>
            <person name="Meyerdierks A."/>
            <person name="Storesund J.E."/>
            <person name="Kallscheuer N."/>
            <person name="Luecker S."/>
            <person name="Lage O.M."/>
            <person name="Pohl T."/>
            <person name="Merkel B.J."/>
            <person name="Hornburger P."/>
            <person name="Mueller R.-W."/>
            <person name="Bruemmer F."/>
            <person name="Labrenz M."/>
            <person name="Spormann A.M."/>
            <person name="Op den Camp H."/>
            <person name="Overmann J."/>
            <person name="Amann R."/>
            <person name="Jetten M.S.M."/>
            <person name="Mascher T."/>
            <person name="Medema M.H."/>
            <person name="Devos D.P."/>
            <person name="Kaster A.-K."/>
            <person name="Ovreas L."/>
            <person name="Rohde M."/>
            <person name="Galperin M.Y."/>
            <person name="Jogler C."/>
        </authorList>
    </citation>
    <scope>NUCLEOTIDE SEQUENCE [LARGE SCALE GENOMIC DNA]</scope>
    <source>
        <strain evidence="2 3">Spa11</strain>
    </source>
</reference>
<dbReference type="AlphaFoldDB" id="A0A518KAP2"/>
<dbReference type="EMBL" id="CP036349">
    <property type="protein sequence ID" value="QDV74863.1"/>
    <property type="molecule type" value="Genomic_DNA"/>
</dbReference>
<dbReference type="InterPro" id="IPR053202">
    <property type="entry name" value="EGF_Rcpt_Signaling_Reg"/>
</dbReference>
<feature type="domain" description="Methyltransferase FkbM" evidence="1">
    <location>
        <begin position="73"/>
        <end position="239"/>
    </location>
</feature>
<protein>
    <recommendedName>
        <fullName evidence="1">Methyltransferase FkbM domain-containing protein</fullName>
    </recommendedName>
</protein>
<dbReference type="SUPFAM" id="SSF53335">
    <property type="entry name" value="S-adenosyl-L-methionine-dependent methyltransferases"/>
    <property type="match status" value="1"/>
</dbReference>
<dbReference type="InterPro" id="IPR006342">
    <property type="entry name" value="FkbM_mtfrase"/>
</dbReference>
<dbReference type="Pfam" id="PF05050">
    <property type="entry name" value="Methyltransf_21"/>
    <property type="match status" value="1"/>
</dbReference>
<sequence length="277" mass="31657">MAGFRRFKRRYLPFLMEGYEVRRLRDRLLRKIGLTRAYEPEALTIDPTLRFDGLLSLVAAAHVLEHGEITFLQVGAFDGEEGDAIVHLIENYPARGVLVEPQPRVFARLCKRHERRNDLTLVNAAIDSEGGSRPFYLAKNADVQFASFDRGHLLRHGLNHNEIEAVEVECLTINDVLDRAGMESVDLVQVDAEGHDYAILRSIDLERVAPRVIRFEHRHFDRGDLTEWVDTLAEHNYRFLTEKLDVLAIRSEVEEPAILKMERPAALGEPAQSRRAA</sequence>
<organism evidence="2 3">
    <name type="scientific">Botrimarina mediterranea</name>
    <dbReference type="NCBI Taxonomy" id="2528022"/>
    <lineage>
        <taxon>Bacteria</taxon>
        <taxon>Pseudomonadati</taxon>
        <taxon>Planctomycetota</taxon>
        <taxon>Planctomycetia</taxon>
        <taxon>Pirellulales</taxon>
        <taxon>Lacipirellulaceae</taxon>
        <taxon>Botrimarina</taxon>
    </lineage>
</organism>
<dbReference type="RefSeq" id="WP_145113642.1">
    <property type="nucleotide sequence ID" value="NZ_CP036349.1"/>
</dbReference>
<dbReference type="GO" id="GO:0006888">
    <property type="term" value="P:endoplasmic reticulum to Golgi vesicle-mediated transport"/>
    <property type="evidence" value="ECO:0007669"/>
    <property type="project" value="TreeGrafter"/>
</dbReference>
<accession>A0A518KAP2</accession>
<dbReference type="KEGG" id="bmei:Spa11_30720"/>
<proteinExistence type="predicted"/>
<evidence type="ECO:0000313" key="2">
    <source>
        <dbReference type="EMBL" id="QDV74863.1"/>
    </source>
</evidence>
<dbReference type="NCBIfam" id="TIGR01444">
    <property type="entry name" value="fkbM_fam"/>
    <property type="match status" value="1"/>
</dbReference>